<name>A0ACC9MVV1_9STAP</name>
<organism evidence="1 2">
    <name type="scientific">Macrococcoides caseolyticum</name>
    <dbReference type="NCBI Taxonomy" id="69966"/>
    <lineage>
        <taxon>Bacteria</taxon>
        <taxon>Bacillati</taxon>
        <taxon>Bacillota</taxon>
        <taxon>Bacilli</taxon>
        <taxon>Bacillales</taxon>
        <taxon>Staphylococcaceae</taxon>
        <taxon>Macrococcoides</taxon>
    </lineage>
</organism>
<evidence type="ECO:0000313" key="1">
    <source>
        <dbReference type="EMBL" id="PKE57650.1"/>
    </source>
</evidence>
<keyword evidence="2" id="KW-1185">Reference proteome</keyword>
<gene>
    <name evidence="1" type="ORF">CW682_00865</name>
</gene>
<dbReference type="Proteomes" id="UP000233606">
    <property type="component" value="Unassembled WGS sequence"/>
</dbReference>
<dbReference type="EMBL" id="PIWU01000001">
    <property type="protein sequence ID" value="PKE57650.1"/>
    <property type="molecule type" value="Genomic_DNA"/>
</dbReference>
<proteinExistence type="predicted"/>
<sequence length="82" mass="9086">MIKKSKSVLNLLMIEQMLGEATADLIDGLNGDVDVTIQENIDGQILCREATRTEELEAVIRNMILLINDDIAPLFISKEVEG</sequence>
<protein>
    <submittedName>
        <fullName evidence="1">Uncharacterized protein</fullName>
    </submittedName>
</protein>
<evidence type="ECO:0000313" key="2">
    <source>
        <dbReference type="Proteomes" id="UP000233606"/>
    </source>
</evidence>
<accession>A0ACC9MVV1</accession>
<comment type="caution">
    <text evidence="1">The sequence shown here is derived from an EMBL/GenBank/DDBJ whole genome shotgun (WGS) entry which is preliminary data.</text>
</comment>
<reference evidence="1" key="1">
    <citation type="submission" date="2017-12" db="EMBL/GenBank/DDBJ databases">
        <title>Genomics of Macrococcus caseolyticus.</title>
        <authorList>
            <person name="MacFadyen A.C."/>
            <person name="Paterson G.K."/>
        </authorList>
    </citation>
    <scope>NUCLEOTIDE SEQUENCE</scope>
    <source>
        <strain evidence="1">5459_5_49</strain>
    </source>
</reference>